<accession>A0A916YMZ2</accession>
<dbReference type="CDD" id="cd02440">
    <property type="entry name" value="AdoMet_MTases"/>
    <property type="match status" value="1"/>
</dbReference>
<dbReference type="Pfam" id="PF08241">
    <property type="entry name" value="Methyltransf_11"/>
    <property type="match status" value="1"/>
</dbReference>
<reference evidence="2" key="2">
    <citation type="submission" date="2020-09" db="EMBL/GenBank/DDBJ databases">
        <authorList>
            <person name="Sun Q."/>
            <person name="Zhou Y."/>
        </authorList>
    </citation>
    <scope>NUCLEOTIDE SEQUENCE</scope>
    <source>
        <strain evidence="2">CGMCC 1.15178</strain>
    </source>
</reference>
<feature type="domain" description="Methyltransferase type 11" evidence="1">
    <location>
        <begin position="2"/>
        <end position="46"/>
    </location>
</feature>
<comment type="caution">
    <text evidence="2">The sequence shown here is derived from an EMBL/GenBank/DDBJ whole genome shotgun (WGS) entry which is preliminary data.</text>
</comment>
<dbReference type="InterPro" id="IPR029063">
    <property type="entry name" value="SAM-dependent_MTases_sf"/>
</dbReference>
<evidence type="ECO:0000313" key="3">
    <source>
        <dbReference type="Proteomes" id="UP000612456"/>
    </source>
</evidence>
<proteinExistence type="predicted"/>
<dbReference type="AlphaFoldDB" id="A0A916YMZ2"/>
<gene>
    <name evidence="2" type="ORF">GCM10010911_07340</name>
</gene>
<dbReference type="Gene3D" id="3.40.50.150">
    <property type="entry name" value="Vaccinia Virus protein VP39"/>
    <property type="match status" value="1"/>
</dbReference>
<dbReference type="EMBL" id="BMHP01000001">
    <property type="protein sequence ID" value="GGD52357.1"/>
    <property type="molecule type" value="Genomic_DNA"/>
</dbReference>
<evidence type="ECO:0000259" key="1">
    <source>
        <dbReference type="Pfam" id="PF08241"/>
    </source>
</evidence>
<name>A0A916YMZ2_9BACL</name>
<dbReference type="GO" id="GO:0008757">
    <property type="term" value="F:S-adenosylmethionine-dependent methyltransferase activity"/>
    <property type="evidence" value="ECO:0007669"/>
    <property type="project" value="InterPro"/>
</dbReference>
<evidence type="ECO:0000313" key="2">
    <source>
        <dbReference type="EMBL" id="GGD52357.1"/>
    </source>
</evidence>
<reference evidence="2" key="1">
    <citation type="journal article" date="2014" name="Int. J. Syst. Evol. Microbiol.">
        <title>Complete genome sequence of Corynebacterium casei LMG S-19264T (=DSM 44701T), isolated from a smear-ripened cheese.</title>
        <authorList>
            <consortium name="US DOE Joint Genome Institute (JGI-PGF)"/>
            <person name="Walter F."/>
            <person name="Albersmeier A."/>
            <person name="Kalinowski J."/>
            <person name="Ruckert C."/>
        </authorList>
    </citation>
    <scope>NUCLEOTIDE SEQUENCE</scope>
    <source>
        <strain evidence="2">CGMCC 1.15178</strain>
    </source>
</reference>
<dbReference type="InterPro" id="IPR013216">
    <property type="entry name" value="Methyltransf_11"/>
</dbReference>
<organism evidence="2 3">
    <name type="scientific">Paenibacillus nasutitermitis</name>
    <dbReference type="NCBI Taxonomy" id="1652958"/>
    <lineage>
        <taxon>Bacteria</taxon>
        <taxon>Bacillati</taxon>
        <taxon>Bacillota</taxon>
        <taxon>Bacilli</taxon>
        <taxon>Bacillales</taxon>
        <taxon>Paenibacillaceae</taxon>
        <taxon>Paenibacillus</taxon>
    </lineage>
</organism>
<sequence>MENIPGLPESYFDKAISIYALGWTVDLPKTLSNIYISLKSGGILVFSWEHPVHSVVEYTNEQLSFRRSYVHEEIEKHDSWRGTPIVMHNQK</sequence>
<dbReference type="Proteomes" id="UP000612456">
    <property type="component" value="Unassembled WGS sequence"/>
</dbReference>
<dbReference type="SUPFAM" id="SSF53335">
    <property type="entry name" value="S-adenosyl-L-methionine-dependent methyltransferases"/>
    <property type="match status" value="1"/>
</dbReference>
<keyword evidence="3" id="KW-1185">Reference proteome</keyword>
<protein>
    <recommendedName>
        <fullName evidence="1">Methyltransferase type 11 domain-containing protein</fullName>
    </recommendedName>
</protein>